<sequence length="377" mass="42222">MSFWSSPPPPPSKLGVYRTLGTKSGVRVSPLALGGGSIGDQQNEIMGDQDRERSFALLDTYFDLGGNFIDTANSYRNGSSEKFIGEWAEKRGVRDQLFIATKYSHHSRREDPTIVQKPLYIGNSLKSLHLSIETSLERLRTAYVDLLYVHWWDYETPVKEVMDALHNLVVQRKVLYLGISDTPAWIVAQANSYAEFHGKTPFVIYQGAWSVMERSFERLAIAPWGVCGRGKFRSSAEEEQRRQSGEKGMSFLGQERTQDEIKVSNALEKVANDLGAKNLRSVAIAYVLQATPYVFPIIGGRKPEILIANLEALDITLSKEQIEYLESVIPLNPGFPYNFLGDGTKPQQIVSSVIHFQKVPPPQALPVPELDSAEEDK</sequence>
<evidence type="ECO:0000256" key="2">
    <source>
        <dbReference type="ARBA" id="ARBA00038157"/>
    </source>
</evidence>
<dbReference type="Pfam" id="PF00248">
    <property type="entry name" value="Aldo_ket_red"/>
    <property type="match status" value="1"/>
</dbReference>
<evidence type="ECO:0000313" key="5">
    <source>
        <dbReference type="Proteomes" id="UP001498398"/>
    </source>
</evidence>
<protein>
    <submittedName>
        <fullName evidence="4">Aryl-alcohol dehydrogenase aad14</fullName>
    </submittedName>
</protein>
<evidence type="ECO:0000259" key="3">
    <source>
        <dbReference type="Pfam" id="PF00248"/>
    </source>
</evidence>
<accession>A0ABR1JN06</accession>
<feature type="domain" description="NADP-dependent oxidoreductase" evidence="3">
    <location>
        <begin position="30"/>
        <end position="328"/>
    </location>
</feature>
<comment type="similarity">
    <text evidence="2">Belongs to the aldo/keto reductase family. Aldo/keto reductase 2 subfamily.</text>
</comment>
<dbReference type="InterPro" id="IPR050523">
    <property type="entry name" value="AKR_Detox_Biosynth"/>
</dbReference>
<dbReference type="Gene3D" id="3.20.20.100">
    <property type="entry name" value="NADP-dependent oxidoreductase domain"/>
    <property type="match status" value="1"/>
</dbReference>
<keyword evidence="1" id="KW-0521">NADP</keyword>
<organism evidence="4 5">
    <name type="scientific">Marasmiellus scandens</name>
    <dbReference type="NCBI Taxonomy" id="2682957"/>
    <lineage>
        <taxon>Eukaryota</taxon>
        <taxon>Fungi</taxon>
        <taxon>Dikarya</taxon>
        <taxon>Basidiomycota</taxon>
        <taxon>Agaricomycotina</taxon>
        <taxon>Agaricomycetes</taxon>
        <taxon>Agaricomycetidae</taxon>
        <taxon>Agaricales</taxon>
        <taxon>Marasmiineae</taxon>
        <taxon>Omphalotaceae</taxon>
        <taxon>Marasmiellus</taxon>
    </lineage>
</organism>
<dbReference type="EMBL" id="JBANRG010000008">
    <property type="protein sequence ID" value="KAK7464064.1"/>
    <property type="molecule type" value="Genomic_DNA"/>
</dbReference>
<name>A0ABR1JN06_9AGAR</name>
<dbReference type="PANTHER" id="PTHR43364:SF7">
    <property type="entry name" value="NADP-DEPENDENT OXIDOREDUCTASE DOMAIN-CONTAINING PROTEIN-RELATED"/>
    <property type="match status" value="1"/>
</dbReference>
<dbReference type="SUPFAM" id="SSF51430">
    <property type="entry name" value="NAD(P)-linked oxidoreductase"/>
    <property type="match status" value="1"/>
</dbReference>
<gene>
    <name evidence="4" type="primary">AAD14_1</name>
    <name evidence="4" type="ORF">VKT23_006224</name>
</gene>
<comment type="caution">
    <text evidence="4">The sequence shown here is derived from an EMBL/GenBank/DDBJ whole genome shotgun (WGS) entry which is preliminary data.</text>
</comment>
<evidence type="ECO:0000313" key="4">
    <source>
        <dbReference type="EMBL" id="KAK7464064.1"/>
    </source>
</evidence>
<keyword evidence="5" id="KW-1185">Reference proteome</keyword>
<dbReference type="PANTHER" id="PTHR43364">
    <property type="entry name" value="NADH-SPECIFIC METHYLGLYOXAL REDUCTASE-RELATED"/>
    <property type="match status" value="1"/>
</dbReference>
<dbReference type="Proteomes" id="UP001498398">
    <property type="component" value="Unassembled WGS sequence"/>
</dbReference>
<dbReference type="InterPro" id="IPR036812">
    <property type="entry name" value="NAD(P)_OxRdtase_dom_sf"/>
</dbReference>
<proteinExistence type="inferred from homology"/>
<evidence type="ECO:0000256" key="1">
    <source>
        <dbReference type="ARBA" id="ARBA00022857"/>
    </source>
</evidence>
<reference evidence="4 5" key="1">
    <citation type="submission" date="2024-01" db="EMBL/GenBank/DDBJ databases">
        <title>A draft genome for the cacao thread blight pathogen Marasmiellus scandens.</title>
        <authorList>
            <person name="Baruah I.K."/>
            <person name="Leung J."/>
            <person name="Bukari Y."/>
            <person name="Amoako-Attah I."/>
            <person name="Meinhardt L.W."/>
            <person name="Bailey B.A."/>
            <person name="Cohen S.P."/>
        </authorList>
    </citation>
    <scope>NUCLEOTIDE SEQUENCE [LARGE SCALE GENOMIC DNA]</scope>
    <source>
        <strain evidence="4 5">GH-19</strain>
    </source>
</reference>
<dbReference type="InterPro" id="IPR023210">
    <property type="entry name" value="NADP_OxRdtase_dom"/>
</dbReference>